<feature type="binding site" evidence="7">
    <location>
        <begin position="75"/>
        <end position="77"/>
    </location>
    <ligand>
        <name>substrate</name>
    </ligand>
</feature>
<dbReference type="EMBL" id="PVZS01000013">
    <property type="protein sequence ID" value="PSC04441.1"/>
    <property type="molecule type" value="Genomic_DNA"/>
</dbReference>
<dbReference type="AlphaFoldDB" id="A0A2T1HS10"/>
<gene>
    <name evidence="7 9" type="primary">moaC</name>
    <name evidence="9" type="ORF">SLNSH_13140</name>
</gene>
<comment type="pathway">
    <text evidence="2 7">Cofactor biosynthesis; molybdopterin biosynthesis.</text>
</comment>
<dbReference type="NCBIfam" id="TIGR00581">
    <property type="entry name" value="moaC"/>
    <property type="match status" value="1"/>
</dbReference>
<protein>
    <recommendedName>
        <fullName evidence="3 7">Cyclic pyranopterin monophosphate synthase</fullName>
        <ecNumber evidence="3 7">4.6.1.17</ecNumber>
    </recommendedName>
    <alternativeName>
        <fullName evidence="7">Molybdenum cofactor biosynthesis protein C</fullName>
    </alternativeName>
</protein>
<keyword evidence="4 7" id="KW-0501">Molybdenum cofactor biosynthesis</keyword>
<dbReference type="PANTHER" id="PTHR22960">
    <property type="entry name" value="MOLYBDOPTERIN COFACTOR SYNTHESIS PROTEIN A"/>
    <property type="match status" value="1"/>
</dbReference>
<dbReference type="GO" id="GO:0006777">
    <property type="term" value="P:Mo-molybdopterin cofactor biosynthetic process"/>
    <property type="evidence" value="ECO:0007669"/>
    <property type="project" value="UniProtKB-UniRule"/>
</dbReference>
<dbReference type="Proteomes" id="UP000239772">
    <property type="component" value="Unassembled WGS sequence"/>
</dbReference>
<organism evidence="9 10">
    <name type="scientific">Alsobacter soli</name>
    <dbReference type="NCBI Taxonomy" id="2109933"/>
    <lineage>
        <taxon>Bacteria</taxon>
        <taxon>Pseudomonadati</taxon>
        <taxon>Pseudomonadota</taxon>
        <taxon>Alphaproteobacteria</taxon>
        <taxon>Hyphomicrobiales</taxon>
        <taxon>Alsobacteraceae</taxon>
        <taxon>Alsobacter</taxon>
    </lineage>
</organism>
<evidence type="ECO:0000259" key="8">
    <source>
        <dbReference type="Pfam" id="PF01967"/>
    </source>
</evidence>
<dbReference type="GO" id="GO:0061799">
    <property type="term" value="F:cyclic pyranopterin monophosphate synthase activity"/>
    <property type="evidence" value="ECO:0007669"/>
    <property type="project" value="UniProtKB-UniRule"/>
</dbReference>
<evidence type="ECO:0000256" key="7">
    <source>
        <dbReference type="HAMAP-Rule" id="MF_01224"/>
    </source>
</evidence>
<feature type="binding site" evidence="7">
    <location>
        <begin position="113"/>
        <end position="114"/>
    </location>
    <ligand>
        <name>substrate</name>
    </ligand>
</feature>
<dbReference type="InterPro" id="IPR050105">
    <property type="entry name" value="MoCo_biosynth_MoaA/MoaC"/>
</dbReference>
<accession>A0A2T1HS10</accession>
<evidence type="ECO:0000256" key="6">
    <source>
        <dbReference type="ARBA" id="ARBA00055087"/>
    </source>
</evidence>
<dbReference type="HAMAP" id="MF_01224_B">
    <property type="entry name" value="MoaC_B"/>
    <property type="match status" value="1"/>
</dbReference>
<sequence>MSELTHIDASGAASMVDVSEKAVSSRVAVAEGRVVMLPETVALIRAGDAKKGDVLGVARVAGVMAAKKTHELIPLCHPLMVSKVAVDLALDDALPGVRVTATVKVSGQTGVEMEALTAVSVACLTIYDMVKAADRGMRIEGVRLLEKEGGKSGSWRAAD</sequence>
<feature type="active site" evidence="7">
    <location>
        <position position="128"/>
    </location>
</feature>
<evidence type="ECO:0000313" key="9">
    <source>
        <dbReference type="EMBL" id="PSC04441.1"/>
    </source>
</evidence>
<name>A0A2T1HS10_9HYPH</name>
<dbReference type="EC" id="4.6.1.17" evidence="3 7"/>
<dbReference type="RefSeq" id="WP_106337465.1">
    <property type="nucleotide sequence ID" value="NZ_PVZS01000013.1"/>
</dbReference>
<keyword evidence="10" id="KW-1185">Reference proteome</keyword>
<evidence type="ECO:0000256" key="1">
    <source>
        <dbReference type="ARBA" id="ARBA00001637"/>
    </source>
</evidence>
<evidence type="ECO:0000256" key="2">
    <source>
        <dbReference type="ARBA" id="ARBA00005046"/>
    </source>
</evidence>
<comment type="subunit">
    <text evidence="7">Homohexamer; trimer of dimers.</text>
</comment>
<dbReference type="InterPro" id="IPR047594">
    <property type="entry name" value="MoaC_bact/euk"/>
</dbReference>
<evidence type="ECO:0000256" key="5">
    <source>
        <dbReference type="ARBA" id="ARBA00023239"/>
    </source>
</evidence>
<dbReference type="InterPro" id="IPR036522">
    <property type="entry name" value="MoaC_sf"/>
</dbReference>
<dbReference type="InterPro" id="IPR002820">
    <property type="entry name" value="Mopterin_CF_biosynth-C_dom"/>
</dbReference>
<dbReference type="Pfam" id="PF01967">
    <property type="entry name" value="MoaC"/>
    <property type="match status" value="1"/>
</dbReference>
<reference evidence="10" key="1">
    <citation type="submission" date="2018-03" db="EMBL/GenBank/DDBJ databases">
        <authorList>
            <person name="Sun L."/>
            <person name="Liu H."/>
            <person name="Chen W."/>
            <person name="Huang K."/>
            <person name="Liu W."/>
            <person name="Gao X."/>
        </authorList>
    </citation>
    <scope>NUCLEOTIDE SEQUENCE [LARGE SCALE GENOMIC DNA]</scope>
    <source>
        <strain evidence="10">SH9</strain>
    </source>
</reference>
<comment type="caution">
    <text evidence="9">The sequence shown here is derived from an EMBL/GenBank/DDBJ whole genome shotgun (WGS) entry which is preliminary data.</text>
</comment>
<keyword evidence="5 7" id="KW-0456">Lyase</keyword>
<dbReference type="OrthoDB" id="9794429at2"/>
<evidence type="ECO:0000256" key="3">
    <source>
        <dbReference type="ARBA" id="ARBA00012575"/>
    </source>
</evidence>
<dbReference type="CDD" id="cd01420">
    <property type="entry name" value="MoaC_PE"/>
    <property type="match status" value="1"/>
</dbReference>
<comment type="similarity">
    <text evidence="7">Belongs to the MoaC family.</text>
</comment>
<comment type="catalytic activity">
    <reaction evidence="1 7">
        <text>(8S)-3',8-cyclo-7,8-dihydroguanosine 5'-triphosphate = cyclic pyranopterin phosphate + diphosphate</text>
        <dbReference type="Rhea" id="RHEA:49580"/>
        <dbReference type="ChEBI" id="CHEBI:33019"/>
        <dbReference type="ChEBI" id="CHEBI:59648"/>
        <dbReference type="ChEBI" id="CHEBI:131766"/>
        <dbReference type="EC" id="4.6.1.17"/>
    </reaction>
</comment>
<comment type="function">
    <text evidence="6 7">Catalyzes the conversion of (8S)-3',8-cyclo-7,8-dihydroguanosine 5'-triphosphate to cyclic pyranopterin monophosphate (cPMP).</text>
</comment>
<dbReference type="NCBIfam" id="NF006870">
    <property type="entry name" value="PRK09364.1"/>
    <property type="match status" value="1"/>
</dbReference>
<feature type="domain" description="Molybdopterin cofactor biosynthesis C (MoaC)" evidence="8">
    <location>
        <begin position="15"/>
        <end position="150"/>
    </location>
</feature>
<dbReference type="InterPro" id="IPR023045">
    <property type="entry name" value="MoaC"/>
</dbReference>
<evidence type="ECO:0000256" key="4">
    <source>
        <dbReference type="ARBA" id="ARBA00023150"/>
    </source>
</evidence>
<proteinExistence type="inferred from homology"/>
<dbReference type="Gene3D" id="3.30.70.640">
    <property type="entry name" value="Molybdopterin cofactor biosynthesis C (MoaC) domain"/>
    <property type="match status" value="1"/>
</dbReference>
<dbReference type="UniPathway" id="UPA00344"/>
<dbReference type="SUPFAM" id="SSF55040">
    <property type="entry name" value="Molybdenum cofactor biosynthesis protein C, MoaC"/>
    <property type="match status" value="1"/>
</dbReference>
<evidence type="ECO:0000313" key="10">
    <source>
        <dbReference type="Proteomes" id="UP000239772"/>
    </source>
</evidence>